<evidence type="ECO:0000313" key="3">
    <source>
        <dbReference type="Proteomes" id="UP001596084"/>
    </source>
</evidence>
<comment type="caution">
    <text evidence="2">The sequence shown here is derived from an EMBL/GenBank/DDBJ whole genome shotgun (WGS) entry which is preliminary data.</text>
</comment>
<accession>A0ABW0Q9E1</accession>
<dbReference type="Gene3D" id="3.30.450.150">
    <property type="entry name" value="Haem-degrading domain"/>
    <property type="match status" value="1"/>
</dbReference>
<evidence type="ECO:0000256" key="1">
    <source>
        <dbReference type="SAM" id="SignalP"/>
    </source>
</evidence>
<dbReference type="PANTHER" id="PTHR34309">
    <property type="entry name" value="SLR1406 PROTEIN"/>
    <property type="match status" value="1"/>
</dbReference>
<feature type="chain" id="PRO_5045731850" evidence="1">
    <location>
        <begin position="24"/>
        <end position="174"/>
    </location>
</feature>
<dbReference type="SUPFAM" id="SSF143744">
    <property type="entry name" value="GlcG-like"/>
    <property type="match status" value="1"/>
</dbReference>
<dbReference type="RefSeq" id="WP_068831114.1">
    <property type="nucleotide sequence ID" value="NZ_JBHSMX010000011.1"/>
</dbReference>
<dbReference type="Proteomes" id="UP001596084">
    <property type="component" value="Unassembled WGS sequence"/>
</dbReference>
<keyword evidence="3" id="KW-1185">Reference proteome</keyword>
<feature type="signal peptide" evidence="1">
    <location>
        <begin position="1"/>
        <end position="23"/>
    </location>
</feature>
<dbReference type="PANTHER" id="PTHR34309:SF10">
    <property type="entry name" value="SLR1406 PROTEIN"/>
    <property type="match status" value="1"/>
</dbReference>
<evidence type="ECO:0000313" key="2">
    <source>
        <dbReference type="EMBL" id="MFC5520792.1"/>
    </source>
</evidence>
<gene>
    <name evidence="2" type="ORF">ACFPP7_07645</name>
</gene>
<keyword evidence="1" id="KW-0732">Signal</keyword>
<dbReference type="InterPro" id="IPR038084">
    <property type="entry name" value="PduO/GlcC-like_sf"/>
</dbReference>
<dbReference type="Pfam" id="PF03928">
    <property type="entry name" value="HbpS-like"/>
    <property type="match status" value="1"/>
</dbReference>
<proteinExistence type="predicted"/>
<organism evidence="2 3">
    <name type="scientific">Polaromonas jejuensis</name>
    <dbReference type="NCBI Taxonomy" id="457502"/>
    <lineage>
        <taxon>Bacteria</taxon>
        <taxon>Pseudomonadati</taxon>
        <taxon>Pseudomonadota</taxon>
        <taxon>Betaproteobacteria</taxon>
        <taxon>Burkholderiales</taxon>
        <taxon>Comamonadaceae</taxon>
        <taxon>Polaromonas</taxon>
    </lineage>
</organism>
<dbReference type="EMBL" id="JBHSMX010000011">
    <property type="protein sequence ID" value="MFC5520792.1"/>
    <property type="molecule type" value="Genomic_DNA"/>
</dbReference>
<reference evidence="3" key="1">
    <citation type="journal article" date="2019" name="Int. J. Syst. Evol. Microbiol.">
        <title>The Global Catalogue of Microorganisms (GCM) 10K type strain sequencing project: providing services to taxonomists for standard genome sequencing and annotation.</title>
        <authorList>
            <consortium name="The Broad Institute Genomics Platform"/>
            <consortium name="The Broad Institute Genome Sequencing Center for Infectious Disease"/>
            <person name="Wu L."/>
            <person name="Ma J."/>
        </authorList>
    </citation>
    <scope>NUCLEOTIDE SEQUENCE [LARGE SCALE GENOMIC DNA]</scope>
    <source>
        <strain evidence="3">CGMCC 4.7277</strain>
    </source>
</reference>
<name>A0ABW0Q9E1_9BURK</name>
<protein>
    <submittedName>
        <fullName evidence="2">Heme-binding protein</fullName>
    </submittedName>
</protein>
<sequence length="174" mass="17549">MKKSMSTILLSVLLQLVGGTAHAQQASGVIANANLSLEQATALMQSAFAFARQNNTAVTVVVVDSGGHVITGARMNGMPFGTFDVARGKAIASVATGGESGKTLMERYKANPIVFGQISSLSYGGPMFPSQGSLPIFINGLLVGAAAGSGASSQFDEDAVRAGIAAIGASSSRP</sequence>
<dbReference type="InterPro" id="IPR005624">
    <property type="entry name" value="PduO/GlcC-like"/>
</dbReference>
<dbReference type="InterPro" id="IPR052517">
    <property type="entry name" value="GlcG_carb_metab_protein"/>
</dbReference>